<name>A0AAD2PWP4_9STRA</name>
<feature type="compositionally biased region" description="Low complexity" evidence="1">
    <location>
        <begin position="42"/>
        <end position="51"/>
    </location>
</feature>
<proteinExistence type="predicted"/>
<keyword evidence="3" id="KW-1185">Reference proteome</keyword>
<evidence type="ECO:0000256" key="1">
    <source>
        <dbReference type="SAM" id="MobiDB-lite"/>
    </source>
</evidence>
<protein>
    <submittedName>
        <fullName evidence="2">Uncharacterized protein</fullName>
    </submittedName>
</protein>
<dbReference type="Proteomes" id="UP001295423">
    <property type="component" value="Unassembled WGS sequence"/>
</dbReference>
<gene>
    <name evidence="2" type="ORF">CYCCA115_LOCUS19163</name>
</gene>
<feature type="compositionally biased region" description="Polar residues" evidence="1">
    <location>
        <begin position="1"/>
        <end position="15"/>
    </location>
</feature>
<evidence type="ECO:0000313" key="3">
    <source>
        <dbReference type="Proteomes" id="UP001295423"/>
    </source>
</evidence>
<feature type="compositionally biased region" description="Polar residues" evidence="1">
    <location>
        <begin position="52"/>
        <end position="71"/>
    </location>
</feature>
<accession>A0AAD2PWP4</accession>
<dbReference type="AlphaFoldDB" id="A0AAD2PWP4"/>
<dbReference type="EMBL" id="CAKOGP040002091">
    <property type="protein sequence ID" value="CAJ1961371.1"/>
    <property type="molecule type" value="Genomic_DNA"/>
</dbReference>
<organism evidence="2 3">
    <name type="scientific">Cylindrotheca closterium</name>
    <dbReference type="NCBI Taxonomy" id="2856"/>
    <lineage>
        <taxon>Eukaryota</taxon>
        <taxon>Sar</taxon>
        <taxon>Stramenopiles</taxon>
        <taxon>Ochrophyta</taxon>
        <taxon>Bacillariophyta</taxon>
        <taxon>Bacillariophyceae</taxon>
        <taxon>Bacillariophycidae</taxon>
        <taxon>Bacillariales</taxon>
        <taxon>Bacillariaceae</taxon>
        <taxon>Cylindrotheca</taxon>
    </lineage>
</organism>
<feature type="compositionally biased region" description="Low complexity" evidence="1">
    <location>
        <begin position="103"/>
        <end position="114"/>
    </location>
</feature>
<feature type="region of interest" description="Disordered" evidence="1">
    <location>
        <begin position="1"/>
        <end position="152"/>
    </location>
</feature>
<reference evidence="2" key="1">
    <citation type="submission" date="2023-08" db="EMBL/GenBank/DDBJ databases">
        <authorList>
            <person name="Audoor S."/>
            <person name="Bilcke G."/>
        </authorList>
    </citation>
    <scope>NUCLEOTIDE SEQUENCE</scope>
</reference>
<evidence type="ECO:0000313" key="2">
    <source>
        <dbReference type="EMBL" id="CAJ1961371.1"/>
    </source>
</evidence>
<comment type="caution">
    <text evidence="2">The sequence shown here is derived from an EMBL/GenBank/DDBJ whole genome shotgun (WGS) entry which is preliminary data.</text>
</comment>
<sequence length="208" mass="21988">MTAVTNMTPTQSISSGKKKGDVKGNVKKTLTGMKKKAFGDITTTTTTSGGTRQSKPSTNIKSNGCNSSQDSGAVDEAIELINDSNKEEEDEKPTKPNHHRRTSSSSSYRLTSSSRGGGSSSVNLQTESSSDSSSGSILTRGHGSSVSLRMDSDLDPRAASELLLDNSDRLSQLVYNSHTNLAGLVADFSSSSSESDCEELFTIESSIF</sequence>